<dbReference type="InterPro" id="IPR029141">
    <property type="entry name" value="FimA_N"/>
</dbReference>
<evidence type="ECO:0000256" key="2">
    <source>
        <dbReference type="ARBA" id="ARBA00006011"/>
    </source>
</evidence>
<evidence type="ECO:0000259" key="7">
    <source>
        <dbReference type="Pfam" id="PF26306"/>
    </source>
</evidence>
<organism evidence="8 9">
    <name type="scientific">Bacteroides thetaiotaomicron</name>
    <dbReference type="NCBI Taxonomy" id="818"/>
    <lineage>
        <taxon>Bacteria</taxon>
        <taxon>Pseudomonadati</taxon>
        <taxon>Bacteroidota</taxon>
        <taxon>Bacteroidia</taxon>
        <taxon>Bacteroidales</taxon>
        <taxon>Bacteroidaceae</taxon>
        <taxon>Bacteroides</taxon>
    </lineage>
</organism>
<evidence type="ECO:0000313" key="8">
    <source>
        <dbReference type="EMBL" id="CUP72307.1"/>
    </source>
</evidence>
<dbReference type="AlphaFoldDB" id="A0A174QL09"/>
<evidence type="ECO:0000256" key="4">
    <source>
        <dbReference type="ARBA" id="ARBA00023263"/>
    </source>
</evidence>
<keyword evidence="4" id="KW-0281">Fimbrium</keyword>
<comment type="similarity">
    <text evidence="2">Belongs to the bacteroidetes fimbrillin superfamily. FimA/Mfa1 family.</text>
</comment>
<evidence type="ECO:0000256" key="5">
    <source>
        <dbReference type="SAM" id="SignalP"/>
    </source>
</evidence>
<reference evidence="8 9" key="1">
    <citation type="submission" date="2015-09" db="EMBL/GenBank/DDBJ databases">
        <authorList>
            <consortium name="Pathogen Informatics"/>
        </authorList>
    </citation>
    <scope>NUCLEOTIDE SEQUENCE [LARGE SCALE GENOMIC DNA]</scope>
    <source>
        <strain evidence="8 9">2789STDY5834945</strain>
    </source>
</reference>
<dbReference type="Proteomes" id="UP000095541">
    <property type="component" value="Unassembled WGS sequence"/>
</dbReference>
<keyword evidence="3 5" id="KW-0732">Signal</keyword>
<gene>
    <name evidence="8" type="ORF">ERS852557_01421</name>
</gene>
<feature type="chain" id="PRO_5008031021" evidence="5">
    <location>
        <begin position="23"/>
        <end position="656"/>
    </location>
</feature>
<dbReference type="EMBL" id="CZBI01000002">
    <property type="protein sequence ID" value="CUP72307.1"/>
    <property type="molecule type" value="Genomic_DNA"/>
</dbReference>
<evidence type="ECO:0000256" key="1">
    <source>
        <dbReference type="ARBA" id="ARBA00004561"/>
    </source>
</evidence>
<feature type="signal peptide" evidence="5">
    <location>
        <begin position="1"/>
        <end position="22"/>
    </location>
</feature>
<evidence type="ECO:0000256" key="3">
    <source>
        <dbReference type="ARBA" id="ARBA00022729"/>
    </source>
</evidence>
<feature type="domain" description="Major fimbrial subunit protein N-terminal" evidence="6">
    <location>
        <begin position="41"/>
        <end position="168"/>
    </location>
</feature>
<dbReference type="RefSeq" id="WP_055217645.1">
    <property type="nucleotide sequence ID" value="NZ_CZBI01000002.1"/>
</dbReference>
<dbReference type="Pfam" id="PF06321">
    <property type="entry name" value="P_gingi_FimA"/>
    <property type="match status" value="1"/>
</dbReference>
<dbReference type="PROSITE" id="PS51257">
    <property type="entry name" value="PROKAR_LIPOPROTEIN"/>
    <property type="match status" value="1"/>
</dbReference>
<protein>
    <submittedName>
        <fullName evidence="8">Major fimbrial subunit protein (FimA)</fullName>
    </submittedName>
</protein>
<evidence type="ECO:0000259" key="6">
    <source>
        <dbReference type="Pfam" id="PF06321"/>
    </source>
</evidence>
<feature type="domain" description="Major fimbrium tip subunit FimD third Ig-like" evidence="7">
    <location>
        <begin position="360"/>
        <end position="453"/>
    </location>
</feature>
<dbReference type="Pfam" id="PF26306">
    <property type="entry name" value="FimD_3rd"/>
    <property type="match status" value="1"/>
</dbReference>
<dbReference type="Gene3D" id="2.60.40.2580">
    <property type="match status" value="1"/>
</dbReference>
<name>A0A174QL09_BACT4</name>
<accession>A0A174QL09</accession>
<comment type="subcellular location">
    <subcellularLocation>
        <location evidence="1">Fimbrium</location>
    </subcellularLocation>
</comment>
<sequence length="656" mass="72172">MKRNRLYIIPLMLLMLWGITSCENDSPAEQPAGTEAGSGITLKLSIPRPAASRAAEEPGEDALNENTIKTLDVFIYREGADECLFYQHFSLTPELTGTGEHRETLNVEQEKFALNTNHTIFVVANSTETIPSTGLSLTQLKALPASTLDADKKQDAFAMDGQQTMVLNDGIIVNKEIPVILKRAAAKIRISLNYVNGYTPLENNIPYKKLVNYAADGAAIAQRTLVISDLQSMSSFTEQNTGAGYNDQIILYSYANDWTKDTNRETYVLINVPVKNAEGTTTTQNYYRIPVNYRLPNGSTGQTESLYKLERNHLYDIKVNIDKKGDTDPHTAVTLDAAYTIQDWTTHEILVSVEGINFIYVKDTKISMPNSTQYTTTFQSSTPDVEISKITVNGVTVANGGKEVNIAATPNAKSGTISITSPLPENFLAKEITFQVKNGAGLTQDVTVSQYPALYIGSDISADAPGGSQGQNNTKMYIMNSFVADFSTLPDPDEFDEAFDSGFTHYAPDPVLGASYAAYIRNNAVLGYPLTDSDGASIDTEENNRRISPHMMLASQHGTTTAATYAASRIKCRDYVERDATTGETYSDWRMPTKAEIYLIDILQNVKVCEVKQILEGQYYWSADAESSVRFMDPRVGQGGNSGSLYASVRCVRDIR</sequence>
<dbReference type="GO" id="GO:0009289">
    <property type="term" value="C:pilus"/>
    <property type="evidence" value="ECO:0007669"/>
    <property type="project" value="UniProtKB-SubCell"/>
</dbReference>
<dbReference type="InterPro" id="IPR058822">
    <property type="entry name" value="Ig-like_FimD_3rd"/>
</dbReference>
<proteinExistence type="inferred from homology"/>
<evidence type="ECO:0000313" key="9">
    <source>
        <dbReference type="Proteomes" id="UP000095541"/>
    </source>
</evidence>